<evidence type="ECO:0000313" key="1">
    <source>
        <dbReference type="EMBL" id="JAI07558.1"/>
    </source>
</evidence>
<reference evidence="1" key="1">
    <citation type="submission" date="2014-11" db="EMBL/GenBank/DDBJ databases">
        <authorList>
            <person name="Amaro Gonzalez C."/>
        </authorList>
    </citation>
    <scope>NUCLEOTIDE SEQUENCE</scope>
</reference>
<accession>A0A0E9XXV1</accession>
<organism evidence="1">
    <name type="scientific">Anguilla anguilla</name>
    <name type="common">European freshwater eel</name>
    <name type="synonym">Muraena anguilla</name>
    <dbReference type="NCBI Taxonomy" id="7936"/>
    <lineage>
        <taxon>Eukaryota</taxon>
        <taxon>Metazoa</taxon>
        <taxon>Chordata</taxon>
        <taxon>Craniata</taxon>
        <taxon>Vertebrata</taxon>
        <taxon>Euteleostomi</taxon>
        <taxon>Actinopterygii</taxon>
        <taxon>Neopterygii</taxon>
        <taxon>Teleostei</taxon>
        <taxon>Anguilliformes</taxon>
        <taxon>Anguillidae</taxon>
        <taxon>Anguilla</taxon>
    </lineage>
</organism>
<reference evidence="1" key="2">
    <citation type="journal article" date="2015" name="Fish Shellfish Immunol.">
        <title>Early steps in the European eel (Anguilla anguilla)-Vibrio vulnificus interaction in the gills: Role of the RtxA13 toxin.</title>
        <authorList>
            <person name="Callol A."/>
            <person name="Pajuelo D."/>
            <person name="Ebbesson L."/>
            <person name="Teles M."/>
            <person name="MacKenzie S."/>
            <person name="Amaro C."/>
        </authorList>
    </citation>
    <scope>NUCLEOTIDE SEQUENCE</scope>
</reference>
<dbReference type="EMBL" id="GBXM01001020">
    <property type="protein sequence ID" value="JAI07558.1"/>
    <property type="molecule type" value="Transcribed_RNA"/>
</dbReference>
<sequence length="20" mass="2245">MRCIAISRCSRVCDGSKPMM</sequence>
<protein>
    <submittedName>
        <fullName evidence="1">Uncharacterized protein</fullName>
    </submittedName>
</protein>
<proteinExistence type="predicted"/>
<name>A0A0E9XXV1_ANGAN</name>
<dbReference type="AlphaFoldDB" id="A0A0E9XXV1"/>